<dbReference type="Pfam" id="PF00104">
    <property type="entry name" value="Hormone_recep"/>
    <property type="match status" value="1"/>
</dbReference>
<dbReference type="InterPro" id="IPR035500">
    <property type="entry name" value="NHR-like_dom_sf"/>
</dbReference>
<keyword evidence="7 10" id="KW-0804">Transcription</keyword>
<dbReference type="InterPro" id="IPR013088">
    <property type="entry name" value="Znf_NHR/GATA"/>
</dbReference>
<dbReference type="Proteomes" id="UP001187531">
    <property type="component" value="Unassembled WGS sequence"/>
</dbReference>
<dbReference type="CDD" id="cd06929">
    <property type="entry name" value="NR_LBD_F1"/>
    <property type="match status" value="1"/>
</dbReference>
<gene>
    <name evidence="14" type="ORF">QYM36_016282</name>
</gene>
<feature type="domain" description="Nuclear receptor" evidence="12">
    <location>
        <begin position="12"/>
        <end position="87"/>
    </location>
</feature>
<evidence type="ECO:0000256" key="6">
    <source>
        <dbReference type="ARBA" id="ARBA00023125"/>
    </source>
</evidence>
<evidence type="ECO:0000256" key="8">
    <source>
        <dbReference type="ARBA" id="ARBA00023170"/>
    </source>
</evidence>
<dbReference type="Gene3D" id="3.30.50.10">
    <property type="entry name" value="Erythroid Transcription Factor GATA-1, subunit A"/>
    <property type="match status" value="1"/>
</dbReference>
<proteinExistence type="inferred from homology"/>
<dbReference type="GO" id="GO:0005634">
    <property type="term" value="C:nucleus"/>
    <property type="evidence" value="ECO:0007669"/>
    <property type="project" value="UniProtKB-SubCell"/>
</dbReference>
<reference evidence="14" key="1">
    <citation type="submission" date="2023-07" db="EMBL/GenBank/DDBJ databases">
        <title>Chromosome-level genome assembly of Artemia franciscana.</title>
        <authorList>
            <person name="Jo E."/>
        </authorList>
    </citation>
    <scope>NUCLEOTIDE SEQUENCE</scope>
    <source>
        <tissue evidence="14">Whole body</tissue>
    </source>
</reference>
<keyword evidence="9 10" id="KW-0539">Nucleus</keyword>
<dbReference type="SUPFAM" id="SSF48508">
    <property type="entry name" value="Nuclear receptor ligand-binding domain"/>
    <property type="match status" value="1"/>
</dbReference>
<keyword evidence="4 10" id="KW-0862">Zinc</keyword>
<dbReference type="SMART" id="SM00430">
    <property type="entry name" value="HOLI"/>
    <property type="match status" value="1"/>
</dbReference>
<dbReference type="EMBL" id="JAVRJZ010000020">
    <property type="protein sequence ID" value="KAK2706189.1"/>
    <property type="molecule type" value="Genomic_DNA"/>
</dbReference>
<dbReference type="PANTHER" id="PTHR24082">
    <property type="entry name" value="NUCLEAR HORMONE RECEPTOR"/>
    <property type="match status" value="1"/>
</dbReference>
<dbReference type="InterPro" id="IPR001628">
    <property type="entry name" value="Znf_hrmn_rcpt"/>
</dbReference>
<keyword evidence="15" id="KW-1185">Reference proteome</keyword>
<dbReference type="GO" id="GO:0000122">
    <property type="term" value="P:negative regulation of transcription by RNA polymerase II"/>
    <property type="evidence" value="ECO:0007669"/>
    <property type="project" value="TreeGrafter"/>
</dbReference>
<dbReference type="InterPro" id="IPR000536">
    <property type="entry name" value="Nucl_hrmn_rcpt_lig-bd"/>
</dbReference>
<keyword evidence="2 10" id="KW-0479">Metal-binding</keyword>
<dbReference type="GO" id="GO:0030154">
    <property type="term" value="P:cell differentiation"/>
    <property type="evidence" value="ECO:0007669"/>
    <property type="project" value="TreeGrafter"/>
</dbReference>
<dbReference type="PRINTS" id="PR00398">
    <property type="entry name" value="STRDHORMONER"/>
</dbReference>
<dbReference type="SUPFAM" id="SSF57716">
    <property type="entry name" value="Glucocorticoid receptor-like (DNA-binding domain)"/>
    <property type="match status" value="1"/>
</dbReference>
<feature type="domain" description="NR LBD" evidence="13">
    <location>
        <begin position="317"/>
        <end position="545"/>
    </location>
</feature>
<dbReference type="GO" id="GO:0006950">
    <property type="term" value="P:response to stress"/>
    <property type="evidence" value="ECO:0007669"/>
    <property type="project" value="UniProtKB-ARBA"/>
</dbReference>
<feature type="compositionally biased region" description="Basic residues" evidence="11">
    <location>
        <begin position="94"/>
        <end position="105"/>
    </location>
</feature>
<keyword evidence="3 10" id="KW-0863">Zinc-finger</keyword>
<evidence type="ECO:0000256" key="1">
    <source>
        <dbReference type="ARBA" id="ARBA00004123"/>
    </source>
</evidence>
<evidence type="ECO:0000256" key="10">
    <source>
        <dbReference type="RuleBase" id="RU004334"/>
    </source>
</evidence>
<evidence type="ECO:0000256" key="5">
    <source>
        <dbReference type="ARBA" id="ARBA00023015"/>
    </source>
</evidence>
<dbReference type="FunFam" id="3.30.50.10:FF:000042">
    <property type="entry name" value="Nuclear hormone receptor HR96"/>
    <property type="match status" value="1"/>
</dbReference>
<dbReference type="GO" id="GO:0004879">
    <property type="term" value="F:nuclear receptor activity"/>
    <property type="evidence" value="ECO:0007669"/>
    <property type="project" value="TreeGrafter"/>
</dbReference>
<evidence type="ECO:0000259" key="13">
    <source>
        <dbReference type="PROSITE" id="PS51843"/>
    </source>
</evidence>
<dbReference type="GO" id="GO:0045944">
    <property type="term" value="P:positive regulation of transcription by RNA polymerase II"/>
    <property type="evidence" value="ECO:0007669"/>
    <property type="project" value="TreeGrafter"/>
</dbReference>
<comment type="subcellular location">
    <subcellularLocation>
        <location evidence="1 10">Nucleus</location>
    </subcellularLocation>
</comment>
<evidence type="ECO:0000256" key="4">
    <source>
        <dbReference type="ARBA" id="ARBA00022833"/>
    </source>
</evidence>
<dbReference type="PROSITE" id="PS51843">
    <property type="entry name" value="NR_LBD"/>
    <property type="match status" value="1"/>
</dbReference>
<dbReference type="Gene3D" id="1.10.565.10">
    <property type="entry name" value="Retinoid X Receptor"/>
    <property type="match status" value="1"/>
</dbReference>
<dbReference type="Pfam" id="PF00105">
    <property type="entry name" value="zf-C4"/>
    <property type="match status" value="1"/>
</dbReference>
<dbReference type="FunFam" id="1.10.565.10:FF:000035">
    <property type="entry name" value="Nuclear hormone receptor HR96"/>
    <property type="match status" value="1"/>
</dbReference>
<keyword evidence="8 10" id="KW-0675">Receptor</keyword>
<dbReference type="AlphaFoldDB" id="A0AA88H9K4"/>
<evidence type="ECO:0000256" key="7">
    <source>
        <dbReference type="ARBA" id="ARBA00023163"/>
    </source>
</evidence>
<comment type="caution">
    <text evidence="14">The sequence shown here is derived from an EMBL/GenBank/DDBJ whole genome shotgun (WGS) entry which is preliminary data.</text>
</comment>
<dbReference type="SMART" id="SM00399">
    <property type="entry name" value="ZnF_C4"/>
    <property type="match status" value="1"/>
</dbReference>
<sequence length="545" mass="61373">MDGEAEKALSLAKICRVCGDHALGYNFNAVTCESCKAFFRRNAFKTEGFKCPFSNKCEITKVTRRFCQKCRMEKCLAVGMKKEWIMSDEEKLSKKQRLHQKKKLGRPNGEPPRKRPKEEEYSEDETTQSQLSVSACSPVSQASSPQTEYPVSPQAPTRLSDSNLELASMLASSSSHHSRCDNEFTNFSSRYCSADGNCAPHSTSYRLLDSLVASKERTTVITSAKSDTLRDDIISSSVREERRISLEEKGVNTDISIKASEENLPSSFLTQTPSSSSHFSVPPTSVDVILNVAIEAEFNEAYRLGLSASSQRELNEAERAKLNELIVANQEMTAPLTDEVFPDGESTHQLITVINLTEIAIRRIIKMAKRISAFRDFCQEDQIALLKDGCTEVMILKGVVQFDPFKNSWKIPTRGNQLIKMDILKQAGHNIYEAFQNFITSFAPEWRSDDNITLIMAAICLFCSDRPHVIHKEPVKLAQASYYRLLRRYLESVIGGCEAKSAYLKLIQKIMELRALSKIIVDVYIDADTAEIAPLLIEIFDLKYR</sequence>
<accession>A0AA88H9K4</accession>
<evidence type="ECO:0000313" key="14">
    <source>
        <dbReference type="EMBL" id="KAK2706189.1"/>
    </source>
</evidence>
<dbReference type="InterPro" id="IPR001723">
    <property type="entry name" value="Nuclear_hrmn_rcpt"/>
</dbReference>
<evidence type="ECO:0000259" key="12">
    <source>
        <dbReference type="PROSITE" id="PS51030"/>
    </source>
</evidence>
<keyword evidence="6 10" id="KW-0238">DNA-binding</keyword>
<dbReference type="PROSITE" id="PS51030">
    <property type="entry name" value="NUCLEAR_REC_DBD_2"/>
    <property type="match status" value="1"/>
</dbReference>
<dbReference type="GO" id="GO:0008270">
    <property type="term" value="F:zinc ion binding"/>
    <property type="evidence" value="ECO:0007669"/>
    <property type="project" value="UniProtKB-KW"/>
</dbReference>
<keyword evidence="5 10" id="KW-0805">Transcription regulation</keyword>
<dbReference type="GO" id="GO:0000978">
    <property type="term" value="F:RNA polymerase II cis-regulatory region sequence-specific DNA binding"/>
    <property type="evidence" value="ECO:0007669"/>
    <property type="project" value="TreeGrafter"/>
</dbReference>
<dbReference type="PROSITE" id="PS00031">
    <property type="entry name" value="NUCLEAR_REC_DBD_1"/>
    <property type="match status" value="1"/>
</dbReference>
<name>A0AA88H9K4_ARTSF</name>
<organism evidence="14 15">
    <name type="scientific">Artemia franciscana</name>
    <name type="common">Brine shrimp</name>
    <name type="synonym">Artemia sanfranciscana</name>
    <dbReference type="NCBI Taxonomy" id="6661"/>
    <lineage>
        <taxon>Eukaryota</taxon>
        <taxon>Metazoa</taxon>
        <taxon>Ecdysozoa</taxon>
        <taxon>Arthropoda</taxon>
        <taxon>Crustacea</taxon>
        <taxon>Branchiopoda</taxon>
        <taxon>Anostraca</taxon>
        <taxon>Artemiidae</taxon>
        <taxon>Artemia</taxon>
    </lineage>
</organism>
<dbReference type="PRINTS" id="PR00047">
    <property type="entry name" value="STROIDFINGER"/>
</dbReference>
<evidence type="ECO:0000256" key="3">
    <source>
        <dbReference type="ARBA" id="ARBA00022771"/>
    </source>
</evidence>
<dbReference type="PANTHER" id="PTHR24082:SF283">
    <property type="entry name" value="NUCLEAR HORMONE RECEPTOR HR96"/>
    <property type="match status" value="1"/>
</dbReference>
<comment type="similarity">
    <text evidence="10">Belongs to the nuclear hormone receptor family.</text>
</comment>
<evidence type="ECO:0008006" key="16">
    <source>
        <dbReference type="Google" id="ProtNLM"/>
    </source>
</evidence>
<evidence type="ECO:0000256" key="11">
    <source>
        <dbReference type="SAM" id="MobiDB-lite"/>
    </source>
</evidence>
<feature type="compositionally biased region" description="Polar residues" evidence="11">
    <location>
        <begin position="127"/>
        <end position="158"/>
    </location>
</feature>
<protein>
    <recommendedName>
        <fullName evidence="16">Nuclear hormone receptor HR96</fullName>
    </recommendedName>
</protein>
<evidence type="ECO:0000256" key="2">
    <source>
        <dbReference type="ARBA" id="ARBA00022723"/>
    </source>
</evidence>
<feature type="region of interest" description="Disordered" evidence="11">
    <location>
        <begin position="91"/>
        <end position="158"/>
    </location>
</feature>
<dbReference type="InterPro" id="IPR050234">
    <property type="entry name" value="Nuclear_hormone_rcpt_NR1"/>
</dbReference>
<evidence type="ECO:0000313" key="15">
    <source>
        <dbReference type="Proteomes" id="UP001187531"/>
    </source>
</evidence>
<evidence type="ECO:0000256" key="9">
    <source>
        <dbReference type="ARBA" id="ARBA00023242"/>
    </source>
</evidence>